<dbReference type="EMBL" id="JAZHXJ010000193">
    <property type="protein sequence ID" value="KAL1869459.1"/>
    <property type="molecule type" value="Genomic_DNA"/>
</dbReference>
<dbReference type="Pfam" id="PF17829">
    <property type="entry name" value="GH115_C"/>
    <property type="match status" value="1"/>
</dbReference>
<name>A0ABR3X0X1_9PEZI</name>
<evidence type="ECO:0000313" key="3">
    <source>
        <dbReference type="Proteomes" id="UP001586593"/>
    </source>
</evidence>
<organism evidence="2 3">
    <name type="scientific">Phialemonium thermophilum</name>
    <dbReference type="NCBI Taxonomy" id="223376"/>
    <lineage>
        <taxon>Eukaryota</taxon>
        <taxon>Fungi</taxon>
        <taxon>Dikarya</taxon>
        <taxon>Ascomycota</taxon>
        <taxon>Pezizomycotina</taxon>
        <taxon>Sordariomycetes</taxon>
        <taxon>Sordariomycetidae</taxon>
        <taxon>Cephalothecales</taxon>
        <taxon>Cephalothecaceae</taxon>
        <taxon>Phialemonium</taxon>
    </lineage>
</organism>
<comment type="caution">
    <text evidence="2">The sequence shown here is derived from an EMBL/GenBank/DDBJ whole genome shotgun (WGS) entry which is preliminary data.</text>
</comment>
<gene>
    <name evidence="2" type="ORF">VTK73DRAFT_3074</name>
</gene>
<feature type="domain" description="Gylcosyl hydrolase 115 C-terminal" evidence="1">
    <location>
        <begin position="212"/>
        <end position="379"/>
    </location>
</feature>
<protein>
    <recommendedName>
        <fullName evidence="1">Gylcosyl hydrolase 115 C-terminal domain-containing protein</fullName>
    </recommendedName>
</protein>
<dbReference type="PANTHER" id="PTHR37842">
    <property type="match status" value="1"/>
</dbReference>
<dbReference type="PANTHER" id="PTHR37842:SF2">
    <property type="entry name" value="GYLCOSYL HYDROLASE 115 C-TERMINAL DOMAIN-CONTAINING PROTEIN"/>
    <property type="match status" value="1"/>
</dbReference>
<dbReference type="InterPro" id="IPR041437">
    <property type="entry name" value="GH115_C"/>
</dbReference>
<accession>A0ABR3X0X1</accession>
<proteinExistence type="predicted"/>
<evidence type="ECO:0000313" key="2">
    <source>
        <dbReference type="EMBL" id="KAL1869459.1"/>
    </source>
</evidence>
<dbReference type="Proteomes" id="UP001586593">
    <property type="component" value="Unassembled WGS sequence"/>
</dbReference>
<reference evidence="2 3" key="1">
    <citation type="journal article" date="2024" name="Commun. Biol.">
        <title>Comparative genomic analysis of thermophilic fungi reveals convergent evolutionary adaptations and gene losses.</title>
        <authorList>
            <person name="Steindorff A.S."/>
            <person name="Aguilar-Pontes M.V."/>
            <person name="Robinson A.J."/>
            <person name="Andreopoulos B."/>
            <person name="LaButti K."/>
            <person name="Kuo A."/>
            <person name="Mondo S."/>
            <person name="Riley R."/>
            <person name="Otillar R."/>
            <person name="Haridas S."/>
            <person name="Lipzen A."/>
            <person name="Grimwood J."/>
            <person name="Schmutz J."/>
            <person name="Clum A."/>
            <person name="Reid I.D."/>
            <person name="Moisan M.C."/>
            <person name="Butler G."/>
            <person name="Nguyen T.T.M."/>
            <person name="Dewar K."/>
            <person name="Conant G."/>
            <person name="Drula E."/>
            <person name="Henrissat B."/>
            <person name="Hansel C."/>
            <person name="Singer S."/>
            <person name="Hutchinson M.I."/>
            <person name="de Vries R.P."/>
            <person name="Natvig D.O."/>
            <person name="Powell A.J."/>
            <person name="Tsang A."/>
            <person name="Grigoriev I.V."/>
        </authorList>
    </citation>
    <scope>NUCLEOTIDE SEQUENCE [LARGE SCALE GENOMIC DNA]</scope>
    <source>
        <strain evidence="2 3">ATCC 24622</strain>
    </source>
</reference>
<dbReference type="Gene3D" id="2.60.120.1620">
    <property type="match status" value="1"/>
</dbReference>
<keyword evidence="3" id="KW-1185">Reference proteome</keyword>
<sequence length="442" mass="46987">MRNTLPAMSYVQTAFPSLAGHVGVGVEGSNATVQGDDKWHANSGNSLAVPPMDPYGPVTRWFDVFSRGTNSCAWNAAPWVPWVKLSQYNGTVGGSDGQDARVFISIDWENAPKGPNTTVVNINVTTPCRSFDKYGYPEPTIQVPVQIRSVPDNFTKGFVESDGHVAIEGPHFQAIVPPSGGASANSTSSNGTVSKLRRFFHGNAASAERPTAKRADSEEITYHVLESYGRTSGGVSLWPQNLEKLSLDAAPALEYSLYLFSNTSAANVTLYISPSQNYLGDGTPLEYGIALFPAGDPQPKPTLVRPVGNTVGTGMPDGWGYAVADGVWGHVGNYTTSRFAVDREGAYTLRVWCLLPSIVVQKIVVDLGGVRPSYLGPPESFLLSRDVAGEYNQTSYINEVDTLGGAGNGSLARQKKTGGAGSVFLSWGTLALAAVGTMLALL</sequence>
<evidence type="ECO:0000259" key="1">
    <source>
        <dbReference type="Pfam" id="PF17829"/>
    </source>
</evidence>